<dbReference type="EMBL" id="BEXD01001410">
    <property type="protein sequence ID" value="GBB93972.1"/>
    <property type="molecule type" value="Genomic_DNA"/>
</dbReference>
<proteinExistence type="predicted"/>
<dbReference type="Proteomes" id="UP000247702">
    <property type="component" value="Unassembled WGS sequence"/>
</dbReference>
<dbReference type="InterPro" id="IPR036397">
    <property type="entry name" value="RNaseH_sf"/>
</dbReference>
<gene>
    <name evidence="2" type="ORF">RclHR1_22670001</name>
</gene>
<name>A0A2Z6QZD5_9GLOM</name>
<organism evidence="2 3">
    <name type="scientific">Rhizophagus clarus</name>
    <dbReference type="NCBI Taxonomy" id="94130"/>
    <lineage>
        <taxon>Eukaryota</taxon>
        <taxon>Fungi</taxon>
        <taxon>Fungi incertae sedis</taxon>
        <taxon>Mucoromycota</taxon>
        <taxon>Glomeromycotina</taxon>
        <taxon>Glomeromycetes</taxon>
        <taxon>Glomerales</taxon>
        <taxon>Glomeraceae</taxon>
        <taxon>Rhizophagus</taxon>
    </lineage>
</organism>
<accession>A0A2Z6QZD5</accession>
<reference evidence="2 3" key="1">
    <citation type="submission" date="2017-11" db="EMBL/GenBank/DDBJ databases">
        <title>The genome of Rhizophagus clarus HR1 reveals common genetic basis of auxotrophy among arbuscular mycorrhizal fungi.</title>
        <authorList>
            <person name="Kobayashi Y."/>
        </authorList>
    </citation>
    <scope>NUCLEOTIDE SEQUENCE [LARGE SCALE GENOMIC DNA]</scope>
    <source>
        <strain evidence="2 3">HR1</strain>
    </source>
</reference>
<dbReference type="AlphaFoldDB" id="A0A2Z6QZD5"/>
<dbReference type="GO" id="GO:0003676">
    <property type="term" value="F:nucleic acid binding"/>
    <property type="evidence" value="ECO:0007669"/>
    <property type="project" value="InterPro"/>
</dbReference>
<evidence type="ECO:0000313" key="2">
    <source>
        <dbReference type="EMBL" id="GBB93972.1"/>
    </source>
</evidence>
<evidence type="ECO:0000313" key="3">
    <source>
        <dbReference type="Proteomes" id="UP000247702"/>
    </source>
</evidence>
<evidence type="ECO:0000259" key="1">
    <source>
        <dbReference type="Pfam" id="PF13358"/>
    </source>
</evidence>
<comment type="caution">
    <text evidence="2">The sequence shown here is derived from an EMBL/GenBank/DDBJ whole genome shotgun (WGS) entry which is preliminary data.</text>
</comment>
<dbReference type="Gene3D" id="3.30.420.10">
    <property type="entry name" value="Ribonuclease H-like superfamily/Ribonuclease H"/>
    <property type="match status" value="1"/>
</dbReference>
<dbReference type="Pfam" id="PF13358">
    <property type="entry name" value="DDE_3"/>
    <property type="match status" value="1"/>
</dbReference>
<protein>
    <recommendedName>
        <fullName evidence="1">Tc1-like transposase DDE domain-containing protein</fullName>
    </recommendedName>
</protein>
<sequence length="112" mass="13141">MTEMHHQACLEWVLAHRNWITRKWRRGCFSWREFGPIVLLKDSVTGQTHAKIIQDYVIPTLDEHFPRGDRIFQEDNAPPHHSKVTIAAHKNTKIVVLQWPAQTPNLNPIENM</sequence>
<keyword evidence="3" id="KW-1185">Reference proteome</keyword>
<feature type="domain" description="Tc1-like transposase DDE" evidence="1">
    <location>
        <begin position="45"/>
        <end position="111"/>
    </location>
</feature>
<dbReference type="InterPro" id="IPR038717">
    <property type="entry name" value="Tc1-like_DDE_dom"/>
</dbReference>
<dbReference type="STRING" id="94130.A0A2Z6QZD5"/>